<keyword evidence="1" id="KW-1133">Transmembrane helix</keyword>
<dbReference type="Pfam" id="PF18895">
    <property type="entry name" value="T4SS_pilin"/>
    <property type="match status" value="1"/>
</dbReference>
<keyword evidence="1" id="KW-0812">Transmembrane</keyword>
<evidence type="ECO:0000313" key="4">
    <source>
        <dbReference type="Proteomes" id="UP000178367"/>
    </source>
</evidence>
<organism evidence="3 4">
    <name type="scientific">Candidatus Falkowbacteria bacterium RIFOXYA2_FULL_47_19</name>
    <dbReference type="NCBI Taxonomy" id="1797994"/>
    <lineage>
        <taxon>Bacteria</taxon>
        <taxon>Candidatus Falkowiibacteriota</taxon>
    </lineage>
</organism>
<keyword evidence="2" id="KW-0732">Signal</keyword>
<evidence type="ECO:0008006" key="5">
    <source>
        <dbReference type="Google" id="ProtNLM"/>
    </source>
</evidence>
<dbReference type="InterPro" id="IPR043993">
    <property type="entry name" value="T4SS_pilin"/>
</dbReference>
<evidence type="ECO:0000256" key="2">
    <source>
        <dbReference type="SAM" id="SignalP"/>
    </source>
</evidence>
<feature type="transmembrane region" description="Helical" evidence="1">
    <location>
        <begin position="58"/>
        <end position="80"/>
    </location>
</feature>
<accession>A0A1F5SG59</accession>
<feature type="chain" id="PRO_5009521204" description="DUF4134 domain-containing protein" evidence="2">
    <location>
        <begin position="29"/>
        <end position="136"/>
    </location>
</feature>
<evidence type="ECO:0000256" key="1">
    <source>
        <dbReference type="SAM" id="Phobius"/>
    </source>
</evidence>
<name>A0A1F5SG59_9BACT</name>
<dbReference type="EMBL" id="MFGB01000020">
    <property type="protein sequence ID" value="OGF25707.1"/>
    <property type="molecule type" value="Genomic_DNA"/>
</dbReference>
<gene>
    <name evidence="3" type="ORF">A2227_00675</name>
</gene>
<keyword evidence="1" id="KW-0472">Membrane</keyword>
<dbReference type="AlphaFoldDB" id="A0A1F5SG59"/>
<proteinExistence type="predicted"/>
<dbReference type="Proteomes" id="UP000178367">
    <property type="component" value="Unassembled WGS sequence"/>
</dbReference>
<comment type="caution">
    <text evidence="3">The sequence shown here is derived from an EMBL/GenBank/DDBJ whole genome shotgun (WGS) entry which is preliminary data.</text>
</comment>
<feature type="transmembrane region" description="Helical" evidence="1">
    <location>
        <begin position="101"/>
        <end position="123"/>
    </location>
</feature>
<evidence type="ECO:0000313" key="3">
    <source>
        <dbReference type="EMBL" id="OGF25707.1"/>
    </source>
</evidence>
<feature type="signal peptide" evidence="2">
    <location>
        <begin position="1"/>
        <end position="28"/>
    </location>
</feature>
<protein>
    <recommendedName>
        <fullName evidence="5">DUF4134 domain-containing protein</fullName>
    </recommendedName>
</protein>
<reference evidence="3 4" key="1">
    <citation type="journal article" date="2016" name="Nat. Commun.">
        <title>Thousands of microbial genomes shed light on interconnected biogeochemical processes in an aquifer system.</title>
        <authorList>
            <person name="Anantharaman K."/>
            <person name="Brown C.T."/>
            <person name="Hug L.A."/>
            <person name="Sharon I."/>
            <person name="Castelle C.J."/>
            <person name="Probst A.J."/>
            <person name="Thomas B.C."/>
            <person name="Singh A."/>
            <person name="Wilkins M.J."/>
            <person name="Karaoz U."/>
            <person name="Brodie E.L."/>
            <person name="Williams K.H."/>
            <person name="Hubbard S.S."/>
            <person name="Banfield J.F."/>
        </authorList>
    </citation>
    <scope>NUCLEOTIDE SEQUENCE [LARGE SCALE GENOMIC DNA]</scope>
</reference>
<sequence>MKNKKIKLLLFIIILNAAGLFFGSAALAQSEADNLLWGGFESNVQETTGLGNEDPREIVAQVINILLGFLGIIAVLIIILGGFRWMLSGGDSERADESRRMIVSGILGILLILAAFAIAQFVLNSLYNATNAISKL</sequence>